<dbReference type="GO" id="GO:0003824">
    <property type="term" value="F:catalytic activity"/>
    <property type="evidence" value="ECO:0007669"/>
    <property type="project" value="InterPro"/>
</dbReference>
<dbReference type="GO" id="GO:0044550">
    <property type="term" value="P:secondary metabolite biosynthetic process"/>
    <property type="evidence" value="ECO:0007669"/>
    <property type="project" value="TreeGrafter"/>
</dbReference>
<dbReference type="PROSITE" id="PS00455">
    <property type="entry name" value="AMP_BINDING"/>
    <property type="match status" value="2"/>
</dbReference>
<dbReference type="NCBIfam" id="TIGR01733">
    <property type="entry name" value="AA-adenyl-dom"/>
    <property type="match status" value="2"/>
</dbReference>
<dbReference type="FunFam" id="3.30.300.30:FF:000015">
    <property type="entry name" value="Nonribosomal peptide synthase SidD"/>
    <property type="match status" value="2"/>
</dbReference>
<dbReference type="Pfam" id="PF00550">
    <property type="entry name" value="PP-binding"/>
    <property type="match status" value="2"/>
</dbReference>
<dbReference type="PROSITE" id="PS00012">
    <property type="entry name" value="PHOSPHOPANTETHEINE"/>
    <property type="match status" value="2"/>
</dbReference>
<comment type="caution">
    <text evidence="5">The sequence shown here is derived from an EMBL/GenBank/DDBJ whole genome shotgun (WGS) entry which is preliminary data.</text>
</comment>
<comment type="cofactor">
    <cofactor evidence="1">
        <name>pantetheine 4'-phosphate</name>
        <dbReference type="ChEBI" id="CHEBI:47942"/>
    </cofactor>
</comment>
<organism evidence="5 6">
    <name type="scientific">Pseudoalteromonas luteoviolacea S4060-1</name>
    <dbReference type="NCBI Taxonomy" id="1365257"/>
    <lineage>
        <taxon>Bacteria</taxon>
        <taxon>Pseudomonadati</taxon>
        <taxon>Pseudomonadota</taxon>
        <taxon>Gammaproteobacteria</taxon>
        <taxon>Alteromonadales</taxon>
        <taxon>Pseudoalteromonadaceae</taxon>
        <taxon>Pseudoalteromonas</taxon>
    </lineage>
</organism>
<dbReference type="SUPFAM" id="SSF47336">
    <property type="entry name" value="ACP-like"/>
    <property type="match status" value="2"/>
</dbReference>
<gene>
    <name evidence="5" type="ORF">N478_20280</name>
</gene>
<dbReference type="SUPFAM" id="SSF53474">
    <property type="entry name" value="alpha/beta-Hydrolases"/>
    <property type="match status" value="1"/>
</dbReference>
<dbReference type="SUPFAM" id="SSF56801">
    <property type="entry name" value="Acetyl-CoA synthetase-like"/>
    <property type="match status" value="2"/>
</dbReference>
<dbReference type="Pfam" id="PF00975">
    <property type="entry name" value="Thioesterase"/>
    <property type="match status" value="1"/>
</dbReference>
<feature type="domain" description="Carrier" evidence="4">
    <location>
        <begin position="1595"/>
        <end position="1672"/>
    </location>
</feature>
<dbReference type="SMART" id="SM00823">
    <property type="entry name" value="PKS_PP"/>
    <property type="match status" value="2"/>
</dbReference>
<dbReference type="Gene3D" id="3.30.559.30">
    <property type="entry name" value="Nonribosomal peptide synthetase, condensation domain"/>
    <property type="match status" value="1"/>
</dbReference>
<dbReference type="InterPro" id="IPR020806">
    <property type="entry name" value="PKS_PP-bd"/>
</dbReference>
<dbReference type="Gene3D" id="2.30.38.10">
    <property type="entry name" value="Luciferase, Domain 3"/>
    <property type="match status" value="2"/>
</dbReference>
<dbReference type="CDD" id="cd19531">
    <property type="entry name" value="LCL_NRPS-like"/>
    <property type="match status" value="1"/>
</dbReference>
<dbReference type="SUPFAM" id="SSF52777">
    <property type="entry name" value="CoA-dependent acyltransferases"/>
    <property type="match status" value="2"/>
</dbReference>
<evidence type="ECO:0000259" key="4">
    <source>
        <dbReference type="PROSITE" id="PS50075"/>
    </source>
</evidence>
<dbReference type="Gene3D" id="3.30.559.10">
    <property type="entry name" value="Chloramphenicol acetyltransferase-like domain"/>
    <property type="match status" value="1"/>
</dbReference>
<dbReference type="FunFam" id="3.40.50.980:FF:000001">
    <property type="entry name" value="Non-ribosomal peptide synthetase"/>
    <property type="match status" value="2"/>
</dbReference>
<dbReference type="InterPro" id="IPR010071">
    <property type="entry name" value="AA_adenyl_dom"/>
</dbReference>
<reference evidence="5 6" key="1">
    <citation type="submission" date="2013-07" db="EMBL/GenBank/DDBJ databases">
        <title>Comparative Genomic and Metabolomic Analysis of Twelve Strains of Pseudoalteromonas luteoviolacea.</title>
        <authorList>
            <person name="Vynne N.G."/>
            <person name="Mansson M."/>
            <person name="Gram L."/>
        </authorList>
    </citation>
    <scope>NUCLEOTIDE SEQUENCE [LARGE SCALE GENOMIC DNA]</scope>
    <source>
        <strain evidence="5 6">S4060-1</strain>
    </source>
</reference>
<dbReference type="Pfam" id="PF00668">
    <property type="entry name" value="Condensation"/>
    <property type="match status" value="1"/>
</dbReference>
<evidence type="ECO:0000313" key="6">
    <source>
        <dbReference type="Proteomes" id="UP000076661"/>
    </source>
</evidence>
<dbReference type="InterPro" id="IPR006162">
    <property type="entry name" value="Ppantetheine_attach_site"/>
</dbReference>
<dbReference type="SMART" id="SM00824">
    <property type="entry name" value="PKS_TE"/>
    <property type="match status" value="1"/>
</dbReference>
<dbReference type="CDD" id="cd12117">
    <property type="entry name" value="A_NRPS_Srf_like"/>
    <property type="match status" value="1"/>
</dbReference>
<dbReference type="RefSeq" id="WP_155734393.1">
    <property type="nucleotide sequence ID" value="NZ_AUXX01000018.1"/>
</dbReference>
<proteinExistence type="predicted"/>
<sequence>FEQQVAQAPNNVAVVFEGEQLTYQQLNDKANQLAHYLREMHGVKPDTLVGLCVERSLEMAIGILGILKAGGAYVPLDPSYPQDRLAYMVEDASLEVVLSHSKVDGVLGSFRGRVLTLDGLAGQARHLCADYSCENLRVTDIGVRATNLAYVIYTSGSTGQPKGVEVEHQGVVAFLSSPNYANVEHARRVASLSSFSFDGFVYDFFFSLASGVELHLFKKDSILQIDTFKSELIEKSINNFFTTTALFNQLVAHDVFSGTEIRQVLFGGERCDEGTIESFKQAYPHISLMHVYGPTESIVFASTCSLNSINSAYPIGQPLNNNSLYVLDGFGEVSPFGSVGELYIGGASLARGYLNKPTLTAERFIENPFYNEGDPNSSKRLYRTGDLVRYLADGYVDFIGRADDQVKIRGFRIELGEVESQLALVESVDSALVMVKDIAGSQQLVGYVKPSAVVSDNEYPTYVKKITTALLSKMPDYMVPSIVVLVDKWPLTPNDKVDRKALPTPDERALYGKYSAPVSDTEHAVADIWAKLLGVDVDLISRTANFFELGGHSLLSVRLASDIRNRFKVEISVQAIFEAATLQDLARMIEQGTQVNLRPAITPFTRVGNIHPVSFAQQRLWFIDNLQGGSPEYNMPLAFDVNGILNIATIRAVFNTILERHEVLRTVYINEQGETLQCIRALADCQFNIQLTDVSHLTGETLAARVSEIVNADTCAPFNLAGDIMLRVHYVKKADDCGVMILNMHHIASDGWSLNVLAKEFVALYEAYRQGQPNPLPALAIQYADYGHWQRECLQGALLESQLEYWQKQLVELPVLHSLPLDYSRPDVKQYQGAVVTGQLSASIAQQLLIVAKQYQLTPFMLFHGVLSLLIARHSNHSDVVIGTPVANRLQTELEPLIGFFVNTLVLRADTQYNTLSDYFAHIRQINLDAQSNQDVPFEQLVEQLKVPRSTAHSPLFQIMMAVTTDDVVSTQAQNIELSATGVDIQLRQSDLSQAKFDLDINFHISERGISVDWTYDISLFSEAHIVQLNDHLCRLLEGVSEAQPAHAPYAVPMLSIEETQHLVFEVNNTHLEYPKDQCIHELFEQQAAAYPDNVALVFEHQTLTYRQLNEKANQLAYYLRATQGITPDSMVGLCVERSLEMVIGILAILKAGGAYVPLDPSYPQERLDYMLGDAQLSVVLSQSHLQAPLSNFDGRIITLDGLACSEHHVCAHSPVYDLSTADTGVEAANLAYVIYTSGSTGMPKGVLVEHRSVINLIFSQKRAYQLEAQQEAGLLLASYAFDAAVEQMFIMLFTANTLVIPSRQESLEPAHITRLVATHQITHIDSTPSHLMSMIESLNGHAVKRVVSGGEAMLPQLVDAIDGHIPLYNVYGPTESCVTSSVSVEPEWIGRPIGNTEFYVLDGENMLVPKGTVGELHIGGDGVARGYLNLPEVTAERFMKNPYLEQSGTQCARRLSQRLYKTGDLVRYLPDGNLEYIGRIDEQVKIRGFRIELGEVENQLVGLDRVDSALVMATELAGSQQLVGYIKPVPQVCSSGHAEYIHDIKSQLARMLPDYMVPSVIMVVDTWPLTQNGKVDRAALPTPESLMLQGDYIAPVTDTEVALTDIWAELLEIKAGEISTMADFFALGGHSLLAVKLLSAIETHFGKVCELSALFEANTIVAQSSLLDSLTHGLKNTALLTVVNECVQPRSNVIFIPGAASSAAEFNEIIDKLKRHSEEIEISVFRHKGLIVGESYFNTLDENITAFANSLECSPSQPITLVGHSYGGVLALALANYLTTQGYQIELVMLDTYFWQKELCVSNRDLDADKLDIPRHMLALYAHQCTLFDEYDPSKGEVIPQNWVFATDSPITCRQYAAYLTERLSTQNMTHTLVEGDHFSMLKGKGASVISRLILEIIKNKEYAE</sequence>
<dbReference type="PANTHER" id="PTHR45527">
    <property type="entry name" value="NONRIBOSOMAL PEPTIDE SYNTHETASE"/>
    <property type="match status" value="1"/>
</dbReference>
<dbReference type="NCBIfam" id="NF003417">
    <property type="entry name" value="PRK04813.1"/>
    <property type="match status" value="2"/>
</dbReference>
<dbReference type="PANTHER" id="PTHR45527:SF1">
    <property type="entry name" value="FATTY ACID SYNTHASE"/>
    <property type="match status" value="1"/>
</dbReference>
<dbReference type="InterPro" id="IPR025110">
    <property type="entry name" value="AMP-bd_C"/>
</dbReference>
<evidence type="ECO:0000256" key="3">
    <source>
        <dbReference type="ARBA" id="ARBA00022553"/>
    </source>
</evidence>
<dbReference type="InterPro" id="IPR001242">
    <property type="entry name" value="Condensation_dom"/>
</dbReference>
<dbReference type="Pfam" id="PF13193">
    <property type="entry name" value="AMP-binding_C"/>
    <property type="match status" value="1"/>
</dbReference>
<name>A0A167MED7_9GAMM</name>
<dbReference type="InterPro" id="IPR029058">
    <property type="entry name" value="AB_hydrolase_fold"/>
</dbReference>
<feature type="domain" description="Carrier" evidence="4">
    <location>
        <begin position="516"/>
        <end position="593"/>
    </location>
</feature>
<dbReference type="PROSITE" id="PS50075">
    <property type="entry name" value="CARRIER"/>
    <property type="match status" value="2"/>
</dbReference>
<evidence type="ECO:0000256" key="2">
    <source>
        <dbReference type="ARBA" id="ARBA00022450"/>
    </source>
</evidence>
<dbReference type="InterPro" id="IPR036736">
    <property type="entry name" value="ACP-like_sf"/>
</dbReference>
<dbReference type="EMBL" id="AUXX01000018">
    <property type="protein sequence ID" value="KZN66256.1"/>
    <property type="molecule type" value="Genomic_DNA"/>
</dbReference>
<keyword evidence="2" id="KW-0596">Phosphopantetheine</keyword>
<dbReference type="InterPro" id="IPR001031">
    <property type="entry name" value="Thioesterase"/>
</dbReference>
<protein>
    <recommendedName>
        <fullName evidence="4">Carrier domain-containing protein</fullName>
    </recommendedName>
</protein>
<dbReference type="InterPro" id="IPR023213">
    <property type="entry name" value="CAT-like_dom_sf"/>
</dbReference>
<dbReference type="CDD" id="cd05930">
    <property type="entry name" value="A_NRPS"/>
    <property type="match status" value="1"/>
</dbReference>
<feature type="non-terminal residue" evidence="5">
    <location>
        <position position="1"/>
    </location>
</feature>
<dbReference type="InterPro" id="IPR000873">
    <property type="entry name" value="AMP-dep_synth/lig_dom"/>
</dbReference>
<dbReference type="FunFam" id="1.10.1200.10:FF:000005">
    <property type="entry name" value="Nonribosomal peptide synthetase 1"/>
    <property type="match status" value="1"/>
</dbReference>
<dbReference type="Gene3D" id="3.30.300.30">
    <property type="match status" value="2"/>
</dbReference>
<dbReference type="Pfam" id="PF00501">
    <property type="entry name" value="AMP-binding"/>
    <property type="match status" value="2"/>
</dbReference>
<dbReference type="Gene3D" id="3.40.50.980">
    <property type="match status" value="4"/>
</dbReference>
<dbReference type="InterPro" id="IPR020845">
    <property type="entry name" value="AMP-binding_CS"/>
</dbReference>
<dbReference type="FunFam" id="3.40.50.12780:FF:000012">
    <property type="entry name" value="Non-ribosomal peptide synthetase"/>
    <property type="match status" value="1"/>
</dbReference>
<accession>A0A167MED7</accession>
<keyword evidence="3" id="KW-0597">Phosphoprotein</keyword>
<dbReference type="InterPro" id="IPR045851">
    <property type="entry name" value="AMP-bd_C_sf"/>
</dbReference>
<dbReference type="GO" id="GO:0031177">
    <property type="term" value="F:phosphopantetheine binding"/>
    <property type="evidence" value="ECO:0007669"/>
    <property type="project" value="InterPro"/>
</dbReference>
<dbReference type="Gene3D" id="1.10.1200.10">
    <property type="entry name" value="ACP-like"/>
    <property type="match status" value="2"/>
</dbReference>
<dbReference type="PATRIC" id="fig|1365257.3.peg.2744"/>
<evidence type="ECO:0000313" key="5">
    <source>
        <dbReference type="EMBL" id="KZN66256.1"/>
    </source>
</evidence>
<dbReference type="Gene3D" id="3.40.50.1820">
    <property type="entry name" value="alpha/beta hydrolase"/>
    <property type="match status" value="1"/>
</dbReference>
<dbReference type="GO" id="GO:0005737">
    <property type="term" value="C:cytoplasm"/>
    <property type="evidence" value="ECO:0007669"/>
    <property type="project" value="TreeGrafter"/>
</dbReference>
<dbReference type="Proteomes" id="UP000076661">
    <property type="component" value="Unassembled WGS sequence"/>
</dbReference>
<dbReference type="GO" id="GO:0043041">
    <property type="term" value="P:amino acid activation for nonribosomal peptide biosynthetic process"/>
    <property type="evidence" value="ECO:0007669"/>
    <property type="project" value="TreeGrafter"/>
</dbReference>
<evidence type="ECO:0000256" key="1">
    <source>
        <dbReference type="ARBA" id="ARBA00001957"/>
    </source>
</evidence>
<dbReference type="InterPro" id="IPR020802">
    <property type="entry name" value="TesA-like"/>
</dbReference>
<dbReference type="InterPro" id="IPR009081">
    <property type="entry name" value="PP-bd_ACP"/>
</dbReference>